<evidence type="ECO:0000313" key="3">
    <source>
        <dbReference type="Proteomes" id="UP000324222"/>
    </source>
</evidence>
<accession>A0A5B7HE21</accession>
<evidence type="ECO:0000256" key="1">
    <source>
        <dbReference type="SAM" id="MobiDB-lite"/>
    </source>
</evidence>
<organism evidence="2 3">
    <name type="scientific">Portunus trituberculatus</name>
    <name type="common">Swimming crab</name>
    <name type="synonym">Neptunus trituberculatus</name>
    <dbReference type="NCBI Taxonomy" id="210409"/>
    <lineage>
        <taxon>Eukaryota</taxon>
        <taxon>Metazoa</taxon>
        <taxon>Ecdysozoa</taxon>
        <taxon>Arthropoda</taxon>
        <taxon>Crustacea</taxon>
        <taxon>Multicrustacea</taxon>
        <taxon>Malacostraca</taxon>
        <taxon>Eumalacostraca</taxon>
        <taxon>Eucarida</taxon>
        <taxon>Decapoda</taxon>
        <taxon>Pleocyemata</taxon>
        <taxon>Brachyura</taxon>
        <taxon>Eubrachyura</taxon>
        <taxon>Portunoidea</taxon>
        <taxon>Portunidae</taxon>
        <taxon>Portuninae</taxon>
        <taxon>Portunus</taxon>
    </lineage>
</organism>
<proteinExistence type="predicted"/>
<comment type="caution">
    <text evidence="2">The sequence shown here is derived from an EMBL/GenBank/DDBJ whole genome shotgun (WGS) entry which is preliminary data.</text>
</comment>
<dbReference type="EMBL" id="VSRR010027726">
    <property type="protein sequence ID" value="MPC68373.1"/>
    <property type="molecule type" value="Genomic_DNA"/>
</dbReference>
<protein>
    <submittedName>
        <fullName evidence="2">Uncharacterized protein</fullName>
    </submittedName>
</protein>
<name>A0A5B7HE21_PORTR</name>
<feature type="region of interest" description="Disordered" evidence="1">
    <location>
        <begin position="44"/>
        <end position="87"/>
    </location>
</feature>
<evidence type="ECO:0000313" key="2">
    <source>
        <dbReference type="EMBL" id="MPC68373.1"/>
    </source>
</evidence>
<sequence>MYGERRPVVTRELGGVGACMWRTISGHRVRPPDLLERRSNYVKSGAEDGRMLDTSEDNDTAESTYSDGDGDGKQQLMNNATNDAGDGSREVIKKCYTTFLGHSLMGKKGTPHWVIMAPTRQVEAFCCSSRGTVAEASTTPATPDHLRPFT</sequence>
<reference evidence="2 3" key="1">
    <citation type="submission" date="2019-05" db="EMBL/GenBank/DDBJ databases">
        <title>Another draft genome of Portunus trituberculatus and its Hox gene families provides insights of decapod evolution.</title>
        <authorList>
            <person name="Jeong J.-H."/>
            <person name="Song I."/>
            <person name="Kim S."/>
            <person name="Choi T."/>
            <person name="Kim D."/>
            <person name="Ryu S."/>
            <person name="Kim W."/>
        </authorList>
    </citation>
    <scope>NUCLEOTIDE SEQUENCE [LARGE SCALE GENOMIC DNA]</scope>
    <source>
        <tissue evidence="2">Muscle</tissue>
    </source>
</reference>
<gene>
    <name evidence="2" type="ORF">E2C01_062573</name>
</gene>
<dbReference type="Proteomes" id="UP000324222">
    <property type="component" value="Unassembled WGS sequence"/>
</dbReference>
<feature type="compositionally biased region" description="Basic and acidic residues" evidence="1">
    <location>
        <begin position="44"/>
        <end position="53"/>
    </location>
</feature>
<dbReference type="AlphaFoldDB" id="A0A5B7HE21"/>
<keyword evidence="3" id="KW-1185">Reference proteome</keyword>